<dbReference type="InterPro" id="IPR001296">
    <property type="entry name" value="Glyco_trans_1"/>
</dbReference>
<organism evidence="4 5">
    <name type="scientific">Ponticoccus alexandrii</name>
    <dbReference type="NCBI Taxonomy" id="1943633"/>
    <lineage>
        <taxon>Bacteria</taxon>
        <taxon>Pseudomonadati</taxon>
        <taxon>Pseudomonadota</taxon>
        <taxon>Alphaproteobacteria</taxon>
        <taxon>Rhodobacterales</taxon>
        <taxon>Roseobacteraceae</taxon>
        <taxon>Ponticoccus</taxon>
    </lineage>
</organism>
<dbReference type="PANTHER" id="PTHR46401:SF2">
    <property type="entry name" value="GLYCOSYLTRANSFERASE WBBK-RELATED"/>
    <property type="match status" value="1"/>
</dbReference>
<name>A0ABX7F5D7_9RHOB</name>
<evidence type="ECO:0000313" key="4">
    <source>
        <dbReference type="EMBL" id="QRF65011.1"/>
    </source>
</evidence>
<dbReference type="Pfam" id="PF00534">
    <property type="entry name" value="Glycos_transf_1"/>
    <property type="match status" value="1"/>
</dbReference>
<feature type="domain" description="Glycosyltransferase subfamily 4-like N-terminal" evidence="3">
    <location>
        <begin position="112"/>
        <end position="220"/>
    </location>
</feature>
<proteinExistence type="predicted"/>
<dbReference type="SUPFAM" id="SSF53756">
    <property type="entry name" value="UDP-Glycosyltransferase/glycogen phosphorylase"/>
    <property type="match status" value="1"/>
</dbReference>
<reference evidence="4 5" key="1">
    <citation type="submission" date="2019-12" db="EMBL/GenBank/DDBJ databases">
        <title>Complete Genome Sequence of a Quorum-Sensing Bacterium,Rhodobacteraceae bacterium C31, Isolated from a marine microalgae symbiotic bacteria.</title>
        <authorList>
            <person name="Zhang Y."/>
        </authorList>
    </citation>
    <scope>NUCLEOTIDE SEQUENCE [LARGE SCALE GENOMIC DNA]</scope>
    <source>
        <strain evidence="4 5">C31</strain>
    </source>
</reference>
<feature type="domain" description="Glycosyl transferase family 1" evidence="2">
    <location>
        <begin position="231"/>
        <end position="344"/>
    </location>
</feature>
<sequence length="398" mass="43584">MAITTADPIRLLDLTRLVSRAGRPLTGVDRVEYAWLDHLCGLGLPFYGLARTSLGYVLLDARGCSALRDRVRDGKWGPADPLSRLVRGIDPGRARAEADLRRLCIARCVKPLLGRMLRRHLPRGVHYVNLGHTNLTDRVIAALKSRESRIAVLVHDTIPLDAPQYQRPGAVDRFAAFLARVGRCADAVICNSEQTRADVARHLGTAMPEAVVAPLGIDVAAPGVPPEGPWTQPYFVTVGTIEPRKNHALLLDLWPEIPDAHLLICGSRGWENHRTFARLDARPKRVHELPGLSDTQIAALLAGSAGMLFPSLAEGYGLPPAEAAALGVPVLCNDLPIYREVLGNIPVYADASDRYLWRNKIREMAAHHRAGQDGRGQAAPIFDPPTWESHFNKALTLI</sequence>
<dbReference type="PANTHER" id="PTHR46401">
    <property type="entry name" value="GLYCOSYLTRANSFERASE WBBK-RELATED"/>
    <property type="match status" value="1"/>
</dbReference>
<dbReference type="Pfam" id="PF13439">
    <property type="entry name" value="Glyco_transf_4"/>
    <property type="match status" value="1"/>
</dbReference>
<gene>
    <name evidence="4" type="ORF">GQA70_00975</name>
</gene>
<evidence type="ECO:0000259" key="3">
    <source>
        <dbReference type="Pfam" id="PF13439"/>
    </source>
</evidence>
<dbReference type="CDD" id="cd03809">
    <property type="entry name" value="GT4_MtfB-like"/>
    <property type="match status" value="1"/>
</dbReference>
<evidence type="ECO:0000256" key="1">
    <source>
        <dbReference type="ARBA" id="ARBA00022679"/>
    </source>
</evidence>
<evidence type="ECO:0000313" key="5">
    <source>
        <dbReference type="Proteomes" id="UP000596387"/>
    </source>
</evidence>
<dbReference type="RefSeq" id="WP_023848520.1">
    <property type="nucleotide sequence ID" value="NZ_CP047166.1"/>
</dbReference>
<evidence type="ECO:0000259" key="2">
    <source>
        <dbReference type="Pfam" id="PF00534"/>
    </source>
</evidence>
<keyword evidence="1" id="KW-0808">Transferase</keyword>
<dbReference type="Gene3D" id="3.40.50.2000">
    <property type="entry name" value="Glycogen Phosphorylase B"/>
    <property type="match status" value="2"/>
</dbReference>
<protein>
    <submittedName>
        <fullName evidence="4">Glycosyltransferase</fullName>
    </submittedName>
</protein>
<dbReference type="EMBL" id="CP047166">
    <property type="protein sequence ID" value="QRF65011.1"/>
    <property type="molecule type" value="Genomic_DNA"/>
</dbReference>
<accession>A0ABX7F5D7</accession>
<dbReference type="Proteomes" id="UP000596387">
    <property type="component" value="Chromosome"/>
</dbReference>
<dbReference type="InterPro" id="IPR028098">
    <property type="entry name" value="Glyco_trans_4-like_N"/>
</dbReference>
<keyword evidence="5" id="KW-1185">Reference proteome</keyword>